<proteinExistence type="predicted"/>
<dbReference type="Proteomes" id="UP000019376">
    <property type="component" value="Unassembled WGS sequence"/>
</dbReference>
<dbReference type="HOGENOM" id="CLU_1038660_0_0_1"/>
<name>S8B7E8_PENO1</name>
<gene>
    <name evidence="1" type="ORF">PDE_09827</name>
</gene>
<keyword evidence="2" id="KW-1185">Reference proteome</keyword>
<organism evidence="1 2">
    <name type="scientific">Penicillium oxalicum (strain 114-2 / CGMCC 5302)</name>
    <name type="common">Penicillium decumbens</name>
    <dbReference type="NCBI Taxonomy" id="933388"/>
    <lineage>
        <taxon>Eukaryota</taxon>
        <taxon>Fungi</taxon>
        <taxon>Dikarya</taxon>
        <taxon>Ascomycota</taxon>
        <taxon>Pezizomycotina</taxon>
        <taxon>Eurotiomycetes</taxon>
        <taxon>Eurotiomycetidae</taxon>
        <taxon>Eurotiales</taxon>
        <taxon>Aspergillaceae</taxon>
        <taxon>Penicillium</taxon>
    </lineage>
</organism>
<evidence type="ECO:0000313" key="2">
    <source>
        <dbReference type="Proteomes" id="UP000019376"/>
    </source>
</evidence>
<sequence length="268" mass="31120">MPLLILFATRLSSVGKKLPSCVSRYPLHLVWYFLMGLKNLGTVERVGLADTLVRLLDVFKLIDCKMKARSSTITYSTAQEANTREQESSRFEQTVHRRSHLQRFLWLLRRSKRRHFCNKPERCNQMSSATNEMHSYRCRDSSLELHESFPAAIKIRFLIYTAAGLLSLLTLVFSQETLEPITLGSAFEIETFWSDYLSVLIRSVGPLQSLEPESWKTPVICSRPAIPRSFEDFQKGDAASRLLSIRRTHSKYRSIMFEVQDSSDWTWW</sequence>
<reference evidence="1 2" key="1">
    <citation type="journal article" date="2013" name="PLoS ONE">
        <title>Genomic and secretomic analyses reveal unique features of the lignocellulolytic enzyme system of Penicillium decumbens.</title>
        <authorList>
            <person name="Liu G."/>
            <person name="Zhang L."/>
            <person name="Wei X."/>
            <person name="Zou G."/>
            <person name="Qin Y."/>
            <person name="Ma L."/>
            <person name="Li J."/>
            <person name="Zheng H."/>
            <person name="Wang S."/>
            <person name="Wang C."/>
            <person name="Xun L."/>
            <person name="Zhao G.-P."/>
            <person name="Zhou Z."/>
            <person name="Qu Y."/>
        </authorList>
    </citation>
    <scope>NUCLEOTIDE SEQUENCE [LARGE SCALE GENOMIC DNA]</scope>
    <source>
        <strain evidence="2">114-2 / CGMCC 5302</strain>
    </source>
</reference>
<protein>
    <submittedName>
        <fullName evidence="1">Uncharacterized protein</fullName>
    </submittedName>
</protein>
<dbReference type="EMBL" id="KB644415">
    <property type="protein sequence ID" value="EPS34863.1"/>
    <property type="molecule type" value="Genomic_DNA"/>
</dbReference>
<evidence type="ECO:0000313" key="1">
    <source>
        <dbReference type="EMBL" id="EPS34863.1"/>
    </source>
</evidence>
<dbReference type="AlphaFoldDB" id="S8B7E8"/>
<accession>S8B7E8</accession>